<evidence type="ECO:0000313" key="2">
    <source>
        <dbReference type="EMBL" id="EZF54069.1"/>
    </source>
</evidence>
<name>A0A022W6Y9_TRIRU</name>
<dbReference type="HOGENOM" id="CLU_2544236_0_0_1"/>
<accession>A0A022W6Y9</accession>
<feature type="compositionally biased region" description="Basic and acidic residues" evidence="1">
    <location>
        <begin position="71"/>
        <end position="83"/>
    </location>
</feature>
<feature type="region of interest" description="Disordered" evidence="1">
    <location>
        <begin position="59"/>
        <end position="83"/>
    </location>
</feature>
<evidence type="ECO:0000256" key="1">
    <source>
        <dbReference type="SAM" id="MobiDB-lite"/>
    </source>
</evidence>
<sequence length="83" mass="9435">MANDSLTRPSRRSILQRSKSSGRQGLICISIDIDEVESRPTHPAEEKFSSLFISTAGQPLYRTIDDDDDDGQRQDDNQLRRID</sequence>
<dbReference type="Proteomes" id="UP000023758">
    <property type="component" value="Unassembled WGS sequence"/>
</dbReference>
<protein>
    <submittedName>
        <fullName evidence="2">Uncharacterized protein</fullName>
    </submittedName>
</protein>
<organism evidence="2">
    <name type="scientific">Trichophyton rubrum CBS 288.86</name>
    <dbReference type="NCBI Taxonomy" id="1215330"/>
    <lineage>
        <taxon>Eukaryota</taxon>
        <taxon>Fungi</taxon>
        <taxon>Dikarya</taxon>
        <taxon>Ascomycota</taxon>
        <taxon>Pezizomycotina</taxon>
        <taxon>Eurotiomycetes</taxon>
        <taxon>Eurotiomycetidae</taxon>
        <taxon>Onygenales</taxon>
        <taxon>Arthrodermataceae</taxon>
        <taxon>Trichophyton</taxon>
    </lineage>
</organism>
<reference evidence="2" key="1">
    <citation type="submission" date="2014-02" db="EMBL/GenBank/DDBJ databases">
        <title>The Genome Sequence of Trichophyton rubrum (morphotype fischeri) CBS 288.86.</title>
        <authorList>
            <consortium name="The Broad Institute Genomics Platform"/>
            <person name="Cuomo C.A."/>
            <person name="White T.C."/>
            <person name="Graser Y."/>
            <person name="Martinez-Rossi N."/>
            <person name="Heitman J."/>
            <person name="Young S.K."/>
            <person name="Zeng Q."/>
            <person name="Gargeya S."/>
            <person name="Abouelleil A."/>
            <person name="Alvarado L."/>
            <person name="Chapman S.B."/>
            <person name="Gainer-Dewar J."/>
            <person name="Goldberg J."/>
            <person name="Griggs A."/>
            <person name="Gujja S."/>
            <person name="Hansen M."/>
            <person name="Howarth C."/>
            <person name="Imamovic A."/>
            <person name="Larimer J."/>
            <person name="Martinez D."/>
            <person name="Murphy C."/>
            <person name="Pearson M.D."/>
            <person name="Persinoti G."/>
            <person name="Poon T."/>
            <person name="Priest M."/>
            <person name="Roberts A.D."/>
            <person name="Saif S."/>
            <person name="Shea T.D."/>
            <person name="Sykes S.N."/>
            <person name="Wortman J."/>
            <person name="Nusbaum C."/>
            <person name="Birren B."/>
        </authorList>
    </citation>
    <scope>NUCLEOTIDE SEQUENCE [LARGE SCALE GENOMIC DNA]</scope>
    <source>
        <strain evidence="2">CBS 288.86</strain>
    </source>
</reference>
<dbReference type="EMBL" id="KK207796">
    <property type="protein sequence ID" value="EZF54069.1"/>
    <property type="molecule type" value="Genomic_DNA"/>
</dbReference>
<dbReference type="AlphaFoldDB" id="A0A022W6Y9"/>
<proteinExistence type="predicted"/>
<feature type="region of interest" description="Disordered" evidence="1">
    <location>
        <begin position="1"/>
        <end position="23"/>
    </location>
</feature>
<gene>
    <name evidence="2" type="ORF">H103_03150</name>
</gene>